<dbReference type="KEGG" id="vg:55412476"/>
<dbReference type="RefSeq" id="YP_010761246.1">
    <property type="nucleotide sequence ID" value="NC_047702.1"/>
</dbReference>
<dbReference type="InterPro" id="IPR038996">
    <property type="entry name" value="Gp14"/>
</dbReference>
<dbReference type="Pfam" id="PF24072">
    <property type="entry name" value="T7_gp14"/>
    <property type="match status" value="1"/>
</dbReference>
<accession>A0A6S4PAI5</accession>
<keyword evidence="2" id="KW-1185">Reference proteome</keyword>
<name>A0A6S4PAI5_9CAUD</name>
<evidence type="ECO:0000313" key="1">
    <source>
        <dbReference type="EMBL" id="BAQ94160.1"/>
    </source>
</evidence>
<protein>
    <submittedName>
        <fullName evidence="1">Uncharacterized protein</fullName>
    </submittedName>
</protein>
<sequence length="169" mass="18712">MCDVATALAVAGAVNNYQTQKAQNKAIRRDQRATRANADKGYLHDLNKIDQEKVNADMEKAKAEVKTKAERDGEIAQKINLGNANSTKIVQSISQLYDDDWIEITSGHNRDVQMFGNQQNEAYANMSKTYNSLKSPTEPSRTGLMLDIATAANSGYQRNQTNKEAKKNG</sequence>
<evidence type="ECO:0000313" key="2">
    <source>
        <dbReference type="Proteomes" id="UP000504827"/>
    </source>
</evidence>
<reference evidence="1 2" key="1">
    <citation type="journal article" date="2013" name="PLoS Genet.">
        <title>Expanding the Marine Virosphere Using Metagenomics.</title>
        <authorList>
            <person name="Mizuno C.M."/>
            <person name="Rodriguez-Valera F."/>
            <person name="Kimes N.E."/>
            <person name="Ghai R."/>
        </authorList>
    </citation>
    <scope>NUCLEOTIDE SEQUENCE [LARGE SCALE GENOMIC DNA]</scope>
    <source>
        <strain evidence="1">UvMED-CGR-U-MedDCM-OCT-S35-C6</strain>
    </source>
</reference>
<proteinExistence type="predicted"/>
<dbReference type="EMBL" id="AP013542">
    <property type="protein sequence ID" value="BAQ94160.1"/>
    <property type="molecule type" value="Genomic_DNA"/>
</dbReference>
<dbReference type="GeneID" id="55412476"/>
<organism evidence="1 2">
    <name type="scientific">uncultured phage_MedDCM-OCT-S35-C6</name>
    <dbReference type="NCBI Taxonomy" id="2741075"/>
    <lineage>
        <taxon>Viruses</taxon>
        <taxon>Duplodnaviria</taxon>
        <taxon>Heunggongvirae</taxon>
        <taxon>Uroviricota</taxon>
        <taxon>Caudoviricetes</taxon>
        <taxon>Autographivirales</taxon>
        <taxon>Pelagivirus</taxon>
        <taxon>Pelagivirus S35C6</taxon>
    </lineage>
</organism>
<dbReference type="Proteomes" id="UP000504827">
    <property type="component" value="Segment"/>
</dbReference>